<feature type="compositionally biased region" description="Basic and acidic residues" evidence="1">
    <location>
        <begin position="122"/>
        <end position="131"/>
    </location>
</feature>
<evidence type="ECO:0000313" key="3">
    <source>
        <dbReference type="Proteomes" id="UP001152795"/>
    </source>
</evidence>
<dbReference type="GO" id="GO:2001069">
    <property type="term" value="F:glycogen binding"/>
    <property type="evidence" value="ECO:0007669"/>
    <property type="project" value="TreeGrafter"/>
</dbReference>
<sequence length="249" mass="28781">MATATAARNFSWNKQHSNERFKQCGRNIKPARTIRPNGSFPSLTRSLSFGSPTFPRRKPSPIRRKSKSVHFADSKGLDLVSVQTFNEEKEIHDHFSKLASFAQTTAGKRRLKHEQNSCKNKKSNDTQSRKLSEKVTKQLAWQRVCVEKTEFLKSGNIRGEVFVANLAYEKHVKARFSWDSWHTQREIDGEFHSNCTKDIDKFVFEIPIPEECTVKNFKVEFAVSYTVLGDTYWDNNNGFNYHVLFASHN</sequence>
<dbReference type="Gene3D" id="2.60.40.2440">
    <property type="entry name" value="Carbohydrate binding type-21 domain"/>
    <property type="match status" value="1"/>
</dbReference>
<feature type="compositionally biased region" description="Polar residues" evidence="1">
    <location>
        <begin position="39"/>
        <end position="51"/>
    </location>
</feature>
<protein>
    <submittedName>
        <fullName evidence="2">Phosphatase 1 regulatory subunit 3B-like</fullName>
    </submittedName>
</protein>
<dbReference type="Pfam" id="PF03370">
    <property type="entry name" value="CBM_21"/>
    <property type="match status" value="1"/>
</dbReference>
<dbReference type="PROSITE" id="PS51159">
    <property type="entry name" value="CBM21"/>
    <property type="match status" value="1"/>
</dbReference>
<organism evidence="2 3">
    <name type="scientific">Paramuricea clavata</name>
    <name type="common">Red gorgonian</name>
    <name type="synonym">Violescent sea-whip</name>
    <dbReference type="NCBI Taxonomy" id="317549"/>
    <lineage>
        <taxon>Eukaryota</taxon>
        <taxon>Metazoa</taxon>
        <taxon>Cnidaria</taxon>
        <taxon>Anthozoa</taxon>
        <taxon>Octocorallia</taxon>
        <taxon>Malacalcyonacea</taxon>
        <taxon>Plexauridae</taxon>
        <taxon>Paramuricea</taxon>
    </lineage>
</organism>
<dbReference type="OrthoDB" id="1881at2759"/>
<evidence type="ECO:0000256" key="1">
    <source>
        <dbReference type="SAM" id="MobiDB-lite"/>
    </source>
</evidence>
<accession>A0A7D9DNP4</accession>
<dbReference type="InterPro" id="IPR005036">
    <property type="entry name" value="CBM21_dom"/>
</dbReference>
<proteinExistence type="predicted"/>
<dbReference type="EMBL" id="CACRXK020001434">
    <property type="protein sequence ID" value="CAB3989126.1"/>
    <property type="molecule type" value="Genomic_DNA"/>
</dbReference>
<dbReference type="PANTHER" id="PTHR12307">
    <property type="entry name" value="PROTEIN PHOSPHATASE 1 REGULATORY SUBUNIT"/>
    <property type="match status" value="1"/>
</dbReference>
<evidence type="ECO:0000313" key="2">
    <source>
        <dbReference type="EMBL" id="CAB3989126.1"/>
    </source>
</evidence>
<dbReference type="PANTHER" id="PTHR12307:SF36">
    <property type="entry name" value="GLYCOGEN-BINDING SUBUNIT 76A"/>
    <property type="match status" value="1"/>
</dbReference>
<reference evidence="2" key="1">
    <citation type="submission" date="2020-04" db="EMBL/GenBank/DDBJ databases">
        <authorList>
            <person name="Alioto T."/>
            <person name="Alioto T."/>
            <person name="Gomez Garrido J."/>
        </authorList>
    </citation>
    <scope>NUCLEOTIDE SEQUENCE</scope>
    <source>
        <strain evidence="2">A484AB</strain>
    </source>
</reference>
<dbReference type="GO" id="GO:0005979">
    <property type="term" value="P:regulation of glycogen biosynthetic process"/>
    <property type="evidence" value="ECO:0007669"/>
    <property type="project" value="TreeGrafter"/>
</dbReference>
<feature type="region of interest" description="Disordered" evidence="1">
    <location>
        <begin position="109"/>
        <end position="131"/>
    </location>
</feature>
<dbReference type="Proteomes" id="UP001152795">
    <property type="component" value="Unassembled WGS sequence"/>
</dbReference>
<comment type="caution">
    <text evidence="2">The sequence shown here is derived from an EMBL/GenBank/DDBJ whole genome shotgun (WGS) entry which is preliminary data.</text>
</comment>
<dbReference type="AlphaFoldDB" id="A0A7D9DNP4"/>
<gene>
    <name evidence="2" type="ORF">PACLA_8A053351</name>
</gene>
<dbReference type="GO" id="GO:0008157">
    <property type="term" value="F:protein phosphatase 1 binding"/>
    <property type="evidence" value="ECO:0007669"/>
    <property type="project" value="TreeGrafter"/>
</dbReference>
<feature type="region of interest" description="Disordered" evidence="1">
    <location>
        <begin position="30"/>
        <end position="68"/>
    </location>
</feature>
<keyword evidence="3" id="KW-1185">Reference proteome</keyword>
<dbReference type="InterPro" id="IPR050782">
    <property type="entry name" value="PP1_regulatory_subunit_3"/>
</dbReference>
<name>A0A7D9DNP4_PARCT</name>
<feature type="compositionally biased region" description="Basic residues" evidence="1">
    <location>
        <begin position="55"/>
        <end position="68"/>
    </location>
</feature>
<dbReference type="GO" id="GO:0000164">
    <property type="term" value="C:protein phosphatase type 1 complex"/>
    <property type="evidence" value="ECO:0007669"/>
    <property type="project" value="TreeGrafter"/>
</dbReference>
<dbReference type="InterPro" id="IPR038175">
    <property type="entry name" value="CBM21_dom_sf"/>
</dbReference>